<dbReference type="Proteomes" id="UP000190837">
    <property type="component" value="Unassembled WGS sequence"/>
</dbReference>
<feature type="region of interest" description="Disordered" evidence="1">
    <location>
        <begin position="49"/>
        <end position="108"/>
    </location>
</feature>
<keyword evidence="2" id="KW-0812">Transmembrane</keyword>
<reference evidence="4" key="1">
    <citation type="submission" date="2016-04" db="EMBL/GenBank/DDBJ databases">
        <authorList>
            <person name="Tagini F."/>
        </authorList>
    </citation>
    <scope>NUCLEOTIDE SEQUENCE [LARGE SCALE GENOMIC DNA]</scope>
    <source>
        <strain evidence="4">CHUV0807</strain>
    </source>
</reference>
<evidence type="ECO:0000313" key="3">
    <source>
        <dbReference type="EMBL" id="SAM57056.1"/>
    </source>
</evidence>
<feature type="compositionally biased region" description="Polar residues" evidence="1">
    <location>
        <begin position="49"/>
        <end position="59"/>
    </location>
</feature>
<keyword evidence="2" id="KW-0472">Membrane</keyword>
<feature type="region of interest" description="Disordered" evidence="1">
    <location>
        <begin position="1"/>
        <end position="20"/>
    </location>
</feature>
<accession>A0A1C3H1T2</accession>
<proteinExistence type="predicted"/>
<evidence type="ECO:0000313" key="4">
    <source>
        <dbReference type="Proteomes" id="UP000190837"/>
    </source>
</evidence>
<dbReference type="RefSeq" id="WP_079538822.1">
    <property type="nucleotide sequence ID" value="NZ_CP171111.1"/>
</dbReference>
<evidence type="ECO:0000256" key="2">
    <source>
        <dbReference type="SAM" id="Phobius"/>
    </source>
</evidence>
<protein>
    <recommendedName>
        <fullName evidence="5">PA14 domain-containing protein</fullName>
    </recommendedName>
</protein>
<sequence length="429" mass="46777">MKPKNTPRIHESANHQGGQRLKTLLPSLALLLALAAIAAYPLLHPQEQEITPPSQSIDESSVPPASQRAAAAEPLTAPIPPSDDKNEPRNTLDQYPKAESTWGDTLNPGGTVPAQGYAAYYINQKNPRQTIAQENVTSIAMNYAWDEFHGIPSEQFGAYWVGRLHVPQKAQYSVSGDLSWAKMRVLLNKHILIEGDRGTSLELDAGDYLLEVEYLNNWHTVGFQFAITPAVTELYEDALPAIIAAQKLPADTVAYAVGVYESASRDNHILLQAPAGDTPYILLLGSYNAVQWGISGRTPALVIYNGAWHGSSVRNDDGNIPLLAWKGNIDYDLGEQKARECSCHGGNFYCEGNRNTLGEFAERVRTMTGFPLAGFSGKYSTDALNIPEIVINAENLAASAQVQADIDAQRRACTKKGEAGFEDIMKKDS</sequence>
<gene>
    <name evidence="3" type="ORF">CHUV0807_0136</name>
</gene>
<evidence type="ECO:0008006" key="5">
    <source>
        <dbReference type="Google" id="ProtNLM"/>
    </source>
</evidence>
<organism evidence="3 4">
    <name type="scientific">Cardiobacterium hominis</name>
    <dbReference type="NCBI Taxonomy" id="2718"/>
    <lineage>
        <taxon>Bacteria</taxon>
        <taxon>Pseudomonadati</taxon>
        <taxon>Pseudomonadota</taxon>
        <taxon>Gammaproteobacteria</taxon>
        <taxon>Cardiobacteriales</taxon>
        <taxon>Cardiobacteriaceae</taxon>
        <taxon>Cardiobacterium</taxon>
    </lineage>
</organism>
<evidence type="ECO:0000256" key="1">
    <source>
        <dbReference type="SAM" id="MobiDB-lite"/>
    </source>
</evidence>
<dbReference type="EMBL" id="FKLO01000011">
    <property type="protein sequence ID" value="SAM57056.1"/>
    <property type="molecule type" value="Genomic_DNA"/>
</dbReference>
<name>A0A1C3H1T2_9GAMM</name>
<dbReference type="AlphaFoldDB" id="A0A1C3H1T2"/>
<feature type="transmembrane region" description="Helical" evidence="2">
    <location>
        <begin position="21"/>
        <end position="43"/>
    </location>
</feature>
<keyword evidence="2" id="KW-1133">Transmembrane helix</keyword>